<organism evidence="3 4">
    <name type="scientific">Segatella bryantii</name>
    <name type="common">Prevotella bryantii</name>
    <dbReference type="NCBI Taxonomy" id="77095"/>
    <lineage>
        <taxon>Bacteria</taxon>
        <taxon>Pseudomonadati</taxon>
        <taxon>Bacteroidota</taxon>
        <taxon>Bacteroidia</taxon>
        <taxon>Bacteroidales</taxon>
        <taxon>Prevotellaceae</taxon>
        <taxon>Segatella</taxon>
    </lineage>
</organism>
<feature type="domain" description="Dynamin N-terminal" evidence="1">
    <location>
        <begin position="80"/>
        <end position="168"/>
    </location>
</feature>
<dbReference type="Gene3D" id="3.40.50.300">
    <property type="entry name" value="P-loop containing nucleotide triphosphate hydrolases"/>
    <property type="match status" value="1"/>
</dbReference>
<evidence type="ECO:0000259" key="1">
    <source>
        <dbReference type="Pfam" id="PF00350"/>
    </source>
</evidence>
<dbReference type="GeneID" id="72480366"/>
<keyword evidence="4" id="KW-1185">Reference proteome</keyword>
<dbReference type="RefSeq" id="WP_094448100.1">
    <property type="nucleotide sequence ID" value="NZ_CP091798.1"/>
</dbReference>
<dbReference type="InterPro" id="IPR049678">
    <property type="entry name" value="LeoA-like"/>
</dbReference>
<comment type="caution">
    <text evidence="3">The sequence shown here is derived from an EMBL/GenBank/DDBJ whole genome shotgun (WGS) entry which is preliminary data.</text>
</comment>
<dbReference type="InterPro" id="IPR027417">
    <property type="entry name" value="P-loop_NTPase"/>
</dbReference>
<reference evidence="3 4" key="1">
    <citation type="submission" date="2017-08" db="EMBL/GenBank/DDBJ databases">
        <title>Comparative genomics of non-oral Prevotella species.</title>
        <authorList>
            <person name="Accetto T."/>
            <person name="Nograsek B."/>
            <person name="Avgustin G."/>
        </authorList>
    </citation>
    <scope>NUCLEOTIDE SEQUENCE [LARGE SCALE GENOMIC DNA]</scope>
    <source>
        <strain evidence="3 4">TC1-1</strain>
    </source>
</reference>
<dbReference type="Pfam" id="PF00350">
    <property type="entry name" value="Dynamin_N"/>
    <property type="match status" value="1"/>
</dbReference>
<dbReference type="NCBIfam" id="NF041922">
    <property type="entry name" value="DLP_LeoA_gen"/>
    <property type="match status" value="1"/>
</dbReference>
<dbReference type="EMBL" id="NPJF01000023">
    <property type="protein sequence ID" value="OYP56285.1"/>
    <property type="molecule type" value="Genomic_DNA"/>
</dbReference>
<proteinExistence type="predicted"/>
<dbReference type="SUPFAM" id="SSF52540">
    <property type="entry name" value="P-loop containing nucleoside triphosphate hydrolases"/>
    <property type="match status" value="1"/>
</dbReference>
<evidence type="ECO:0000313" key="3">
    <source>
        <dbReference type="EMBL" id="OYP56285.1"/>
    </source>
</evidence>
<sequence length="555" mass="63890">METSKNKLNEFQSIIVKGKSLGLNMTDISEKFENAILKSKDDIIRIVLLGAFSDGKTSAIAGLLGQVIDNMKIDIDESSDELEIYRPKGLKQGYEIVDTPGLFGTKSKEIDGKEIKYSDITKKYISEAHIVIYVTDAVNPLKDSHRNILKLVLRDFNKLRSSIFVINKMDEAGVDMSDEKDYEDAAKIKRKTFIERLNSTISLTDKEKKDLRIACIASNPNNRGLEKWFQDQETYTKRSHIYQLRDYVTEITNTLDKEDLKIQVDLSVLKDLIMQLAKQIAIIYKELEDPLVNIKSEVGELEHQLGILRSDLVQNRETMTNRLQTLKDSLLMDVKNANTLEEFSNILDTKIGIQDDKVTFYVFERMINQILSSCTESNNASTNTKKASFESSFSHADDFLKTEALKAAKYVGKIKVNGEMVKTARDIFAQGHKFKPWGAIKMGKNITKGLAWLGVLVEATEWGMQWYNKRKLDKGKKELRDTLNDTFANIFSLFNQDEEYYKNFAPTFIDLRNQIEERKKILSQLEERNQNIRLFKTDVEKWYGQDIEDVEYEEV</sequence>
<protein>
    <recommendedName>
        <fullName evidence="5">GTP-binding protein</fullName>
    </recommendedName>
</protein>
<dbReference type="InterPro" id="IPR045063">
    <property type="entry name" value="Dynamin_N"/>
</dbReference>
<evidence type="ECO:0000259" key="2">
    <source>
        <dbReference type="Pfam" id="PF18709"/>
    </source>
</evidence>
<dbReference type="Proteomes" id="UP000216189">
    <property type="component" value="Unassembled WGS sequence"/>
</dbReference>
<accession>A0ABX4ELE3</accession>
<dbReference type="Pfam" id="PF18709">
    <property type="entry name" value="DLP_helical"/>
    <property type="match status" value="1"/>
</dbReference>
<evidence type="ECO:0008006" key="5">
    <source>
        <dbReference type="Google" id="ProtNLM"/>
    </source>
</evidence>
<feature type="domain" description="Dynamin-like helical" evidence="2">
    <location>
        <begin position="203"/>
        <end position="530"/>
    </location>
</feature>
<evidence type="ECO:0000313" key="4">
    <source>
        <dbReference type="Proteomes" id="UP000216189"/>
    </source>
</evidence>
<gene>
    <name evidence="3" type="ORF">CIK91_02870</name>
</gene>
<name>A0ABX4ELE3_SEGBR</name>
<dbReference type="InterPro" id="IPR040576">
    <property type="entry name" value="DLP_helical"/>
</dbReference>